<reference evidence="1 2" key="1">
    <citation type="submission" date="2019-01" db="EMBL/GenBank/DDBJ databases">
        <title>Filimonas sp. strain TTM-71.</title>
        <authorList>
            <person name="Chen W.-M."/>
        </authorList>
    </citation>
    <scope>NUCLEOTIDE SEQUENCE [LARGE SCALE GENOMIC DNA]</scope>
    <source>
        <strain evidence="1 2">TTM-71</strain>
    </source>
</reference>
<name>A0A4Q1D626_9BACT</name>
<dbReference type="AlphaFoldDB" id="A0A4Q1D626"/>
<evidence type="ECO:0000313" key="1">
    <source>
        <dbReference type="EMBL" id="RXK83416.1"/>
    </source>
</evidence>
<dbReference type="Pfam" id="PF12244">
    <property type="entry name" value="DUF3606"/>
    <property type="match status" value="1"/>
</dbReference>
<proteinExistence type="predicted"/>
<dbReference type="EMBL" id="SDHZ01000002">
    <property type="protein sequence ID" value="RXK83416.1"/>
    <property type="molecule type" value="Genomic_DNA"/>
</dbReference>
<gene>
    <name evidence="1" type="ORF">ESB13_15075</name>
</gene>
<dbReference type="Proteomes" id="UP000290545">
    <property type="component" value="Unassembled WGS sequence"/>
</dbReference>
<dbReference type="RefSeq" id="WP_129004469.1">
    <property type="nucleotide sequence ID" value="NZ_SDHZ01000002.1"/>
</dbReference>
<protein>
    <submittedName>
        <fullName evidence="1">DUF3606 domain-containing protein</fullName>
    </submittedName>
</protein>
<dbReference type="OrthoDB" id="679144at2"/>
<organism evidence="1 2">
    <name type="scientific">Filimonas effusa</name>
    <dbReference type="NCBI Taxonomy" id="2508721"/>
    <lineage>
        <taxon>Bacteria</taxon>
        <taxon>Pseudomonadati</taxon>
        <taxon>Bacteroidota</taxon>
        <taxon>Chitinophagia</taxon>
        <taxon>Chitinophagales</taxon>
        <taxon>Chitinophagaceae</taxon>
        <taxon>Filimonas</taxon>
    </lineage>
</organism>
<keyword evidence="2" id="KW-1185">Reference proteome</keyword>
<sequence length="63" mass="7416">MSDNKAYTGKQDRIRISSKDPNEVEYVHRLFPSLTHEQIVEAIKRAGPLRQEVMKYLKELTKQ</sequence>
<comment type="caution">
    <text evidence="1">The sequence shown here is derived from an EMBL/GenBank/DDBJ whole genome shotgun (WGS) entry which is preliminary data.</text>
</comment>
<evidence type="ECO:0000313" key="2">
    <source>
        <dbReference type="Proteomes" id="UP000290545"/>
    </source>
</evidence>
<dbReference type="InterPro" id="IPR022037">
    <property type="entry name" value="DUF3606"/>
</dbReference>
<accession>A0A4Q1D626</accession>